<feature type="transmembrane region" description="Helical" evidence="8">
    <location>
        <begin position="64"/>
        <end position="84"/>
    </location>
</feature>
<dbReference type="PANTHER" id="PTHR23522:SF10">
    <property type="entry name" value="3-PHENYLPROPIONIC ACID TRANSPORTER-RELATED"/>
    <property type="match status" value="1"/>
</dbReference>
<feature type="transmembrane region" description="Helical" evidence="8">
    <location>
        <begin position="330"/>
        <end position="353"/>
    </location>
</feature>
<evidence type="ECO:0000313" key="11">
    <source>
        <dbReference type="Proteomes" id="UP001196870"/>
    </source>
</evidence>
<dbReference type="Proteomes" id="UP001196870">
    <property type="component" value="Unassembled WGS sequence"/>
</dbReference>
<evidence type="ECO:0000256" key="5">
    <source>
        <dbReference type="ARBA" id="ARBA00022692"/>
    </source>
</evidence>
<keyword evidence="5 8" id="KW-0812">Transmembrane</keyword>
<reference evidence="11" key="1">
    <citation type="journal article" date="2021" name="Syst. Appl. Microbiol.">
        <title>Roseomonas hellenica sp. nov., isolated from roots of wild-growing Alkanna tinctoria.</title>
        <authorList>
            <person name="Rat A."/>
            <person name="Naranjo H.D."/>
            <person name="Lebbe L."/>
            <person name="Cnockaert M."/>
            <person name="Krigas N."/>
            <person name="Grigoriadou K."/>
            <person name="Maloupa E."/>
            <person name="Willems A."/>
        </authorList>
    </citation>
    <scope>NUCLEOTIDE SEQUENCE [LARGE SCALE GENOMIC DNA]</scope>
    <source>
        <strain evidence="11">LMG 31523</strain>
    </source>
</reference>
<sequence>MQTKTAPSSAPASAGSLYYIEQMTRHLAAYLLLYGALYCGWGVLSPFLPAVLAWQGASPGEIGLLLAAGMVARLASIPAAGLVADRHNATRQVLAGLLAAAAMLGIGFVFAQGAGALLLVTILHAMATGPLGPLPDALAVSAAREGVRRSFDYGWVRGAGALSFVAGNVLAGLAVTEAGFPHIVLWINAGLFAVTAGVVFLLPHTDGGDRSPQDRAPATASGTAIVARLGALLGLPSFRWLLIAAGLISCSHAFYAGFATLRWQAAGIAPGTIGFLWAIAVGSEVLVFLVIGRRLLTLLGPAGVTALAAGAGVLRWTIMAVTTWQPAMMLVQPLHGLTFAAQHLAAMAIIARVVPSHLAATAQTLYAALGVGVLSAAVTLASGALYERYGGQGFWPMAVLCAAAVPAAFVLRTGLRRHGATNPSL</sequence>
<dbReference type="InterPro" id="IPR036259">
    <property type="entry name" value="MFS_trans_sf"/>
</dbReference>
<feature type="transmembrane region" description="Helical" evidence="8">
    <location>
        <begin position="298"/>
        <end position="318"/>
    </location>
</feature>
<comment type="subcellular location">
    <subcellularLocation>
        <location evidence="1">Cell inner membrane</location>
        <topology evidence="1">Multi-pass membrane protein</topology>
    </subcellularLocation>
</comment>
<dbReference type="InterPro" id="IPR024989">
    <property type="entry name" value="MFS_assoc_dom"/>
</dbReference>
<dbReference type="Pfam" id="PF12832">
    <property type="entry name" value="MFS_1_like"/>
    <property type="match status" value="1"/>
</dbReference>
<evidence type="ECO:0000256" key="1">
    <source>
        <dbReference type="ARBA" id="ARBA00004429"/>
    </source>
</evidence>
<dbReference type="Gene3D" id="1.20.1250.20">
    <property type="entry name" value="MFS general substrate transporter like domains"/>
    <property type="match status" value="2"/>
</dbReference>
<proteinExistence type="predicted"/>
<feature type="transmembrane region" description="Helical" evidence="8">
    <location>
        <begin position="155"/>
        <end position="176"/>
    </location>
</feature>
<feature type="domain" description="Major facilitator superfamily associated" evidence="9">
    <location>
        <begin position="29"/>
        <end position="393"/>
    </location>
</feature>
<feature type="transmembrane region" description="Helical" evidence="8">
    <location>
        <begin position="240"/>
        <end position="261"/>
    </location>
</feature>
<feature type="transmembrane region" description="Helical" evidence="8">
    <location>
        <begin position="365"/>
        <end position="386"/>
    </location>
</feature>
<evidence type="ECO:0000256" key="7">
    <source>
        <dbReference type="ARBA" id="ARBA00023136"/>
    </source>
</evidence>
<evidence type="ECO:0000256" key="4">
    <source>
        <dbReference type="ARBA" id="ARBA00022519"/>
    </source>
</evidence>
<dbReference type="InterPro" id="IPR026032">
    <property type="entry name" value="HcaT-like"/>
</dbReference>
<protein>
    <submittedName>
        <fullName evidence="10">MFS transporter</fullName>
    </submittedName>
</protein>
<keyword evidence="11" id="KW-1185">Reference proteome</keyword>
<keyword evidence="7 8" id="KW-0472">Membrane</keyword>
<dbReference type="PIRSF" id="PIRSF004925">
    <property type="entry name" value="HcaT"/>
    <property type="match status" value="1"/>
</dbReference>
<feature type="transmembrane region" description="Helical" evidence="8">
    <location>
        <begin position="392"/>
        <end position="411"/>
    </location>
</feature>
<feature type="transmembrane region" description="Helical" evidence="8">
    <location>
        <begin position="183"/>
        <end position="203"/>
    </location>
</feature>
<dbReference type="SUPFAM" id="SSF103473">
    <property type="entry name" value="MFS general substrate transporter"/>
    <property type="match status" value="1"/>
</dbReference>
<dbReference type="NCBIfam" id="NF037955">
    <property type="entry name" value="mfs"/>
    <property type="match status" value="1"/>
</dbReference>
<dbReference type="EMBL" id="JAAGBB010000010">
    <property type="protein sequence ID" value="MBR0664781.1"/>
    <property type="molecule type" value="Genomic_DNA"/>
</dbReference>
<evidence type="ECO:0000259" key="9">
    <source>
        <dbReference type="Pfam" id="PF12832"/>
    </source>
</evidence>
<keyword evidence="2" id="KW-0813">Transport</keyword>
<organism evidence="10 11">
    <name type="scientific">Plastoroseomonas hellenica</name>
    <dbReference type="NCBI Taxonomy" id="2687306"/>
    <lineage>
        <taxon>Bacteria</taxon>
        <taxon>Pseudomonadati</taxon>
        <taxon>Pseudomonadota</taxon>
        <taxon>Alphaproteobacteria</taxon>
        <taxon>Acetobacterales</taxon>
        <taxon>Acetobacteraceae</taxon>
        <taxon>Plastoroseomonas</taxon>
    </lineage>
</organism>
<dbReference type="PANTHER" id="PTHR23522">
    <property type="entry name" value="BLL5896 PROTEIN"/>
    <property type="match status" value="1"/>
</dbReference>
<feature type="transmembrane region" description="Helical" evidence="8">
    <location>
        <begin position="267"/>
        <end position="291"/>
    </location>
</feature>
<keyword evidence="4" id="KW-0997">Cell inner membrane</keyword>
<feature type="transmembrane region" description="Helical" evidence="8">
    <location>
        <begin position="27"/>
        <end position="44"/>
    </location>
</feature>
<feature type="transmembrane region" description="Helical" evidence="8">
    <location>
        <begin position="96"/>
        <end position="126"/>
    </location>
</feature>
<evidence type="ECO:0000256" key="8">
    <source>
        <dbReference type="SAM" id="Phobius"/>
    </source>
</evidence>
<evidence type="ECO:0000256" key="6">
    <source>
        <dbReference type="ARBA" id="ARBA00022989"/>
    </source>
</evidence>
<gene>
    <name evidence="10" type="ORF">GXW71_10505</name>
</gene>
<keyword evidence="6 8" id="KW-1133">Transmembrane helix</keyword>
<evidence type="ECO:0000313" key="10">
    <source>
        <dbReference type="EMBL" id="MBR0664781.1"/>
    </source>
</evidence>
<comment type="caution">
    <text evidence="10">The sequence shown here is derived from an EMBL/GenBank/DDBJ whole genome shotgun (WGS) entry which is preliminary data.</text>
</comment>
<evidence type="ECO:0000256" key="3">
    <source>
        <dbReference type="ARBA" id="ARBA00022475"/>
    </source>
</evidence>
<keyword evidence="3" id="KW-1003">Cell membrane</keyword>
<accession>A0ABS5EWY0</accession>
<evidence type="ECO:0000256" key="2">
    <source>
        <dbReference type="ARBA" id="ARBA00022448"/>
    </source>
</evidence>
<name>A0ABS5EWY0_9PROT</name>
<dbReference type="RefSeq" id="WP_211852443.1">
    <property type="nucleotide sequence ID" value="NZ_JAAGBB010000010.1"/>
</dbReference>